<gene>
    <name evidence="2" type="ORF">Acaty_c2258</name>
</gene>
<feature type="domain" description="Chemoreceptor zinc-binding" evidence="1">
    <location>
        <begin position="10"/>
        <end position="79"/>
    </location>
</feature>
<sequence length="118" mass="13427">MQHLRAIAAHANYLKRVRACLAEEVACTCHKPHDRCDFGLWWYAEVFPRKADFSGEAQALIDSIDRIHRDFHGASQKIMELSAAGNTAEARRWETELMQHSNRLIQAILQLDDASIAP</sequence>
<dbReference type="Pfam" id="PF13682">
    <property type="entry name" value="CZB"/>
    <property type="match status" value="1"/>
</dbReference>
<evidence type="ECO:0000313" key="3">
    <source>
        <dbReference type="Proteomes" id="UP000005522"/>
    </source>
</evidence>
<dbReference type="KEGG" id="acz:Acaty_c2258"/>
<reference evidence="2 3" key="1">
    <citation type="journal article" date="2009" name="J. Bacteriol.">
        <title>Draft genome sequence of the extremely acidophilic bacterium Acidithiobacillus caldus ATCC 51756 reveals metabolic versatility in the genus Acidithiobacillus.</title>
        <authorList>
            <person name="Valdes J."/>
            <person name="Quatrini R."/>
            <person name="Hallberg K."/>
            <person name="Dopson M."/>
            <person name="Valenzuela P.D."/>
            <person name="Holmes D.S."/>
        </authorList>
    </citation>
    <scope>NUCLEOTIDE SEQUENCE [LARGE SCALE GENOMIC DNA]</scope>
    <source>
        <strain evidence="3">ATCC 51756 / DSM 8584 / KU</strain>
    </source>
</reference>
<dbReference type="RefSeq" id="WP_004868681.1">
    <property type="nucleotide sequence ID" value="NZ_CP005986.1"/>
</dbReference>
<protein>
    <recommendedName>
        <fullName evidence="1">Chemoreceptor zinc-binding domain-containing protein</fullName>
    </recommendedName>
</protein>
<evidence type="ECO:0000259" key="1">
    <source>
        <dbReference type="Pfam" id="PF13682"/>
    </source>
</evidence>
<dbReference type="HOGENOM" id="CLU_167336_0_0_6"/>
<dbReference type="Proteomes" id="UP000005522">
    <property type="component" value="Chromosome"/>
</dbReference>
<proteinExistence type="predicted"/>
<name>A0A060A1U9_ACICK</name>
<evidence type="ECO:0000313" key="2">
    <source>
        <dbReference type="EMBL" id="AIA56112.1"/>
    </source>
</evidence>
<organism evidence="2 3">
    <name type="scientific">Acidithiobacillus caldus (strain ATCC 51756 / DSM 8584 / KU)</name>
    <dbReference type="NCBI Taxonomy" id="637389"/>
    <lineage>
        <taxon>Bacteria</taxon>
        <taxon>Pseudomonadati</taxon>
        <taxon>Pseudomonadota</taxon>
        <taxon>Acidithiobacillia</taxon>
        <taxon>Acidithiobacillales</taxon>
        <taxon>Acidithiobacillaceae</taxon>
        <taxon>Acidithiobacillus</taxon>
    </lineage>
</organism>
<dbReference type="Gene3D" id="1.20.120.30">
    <property type="entry name" value="Aspartate receptor, ligand-binding domain"/>
    <property type="match status" value="1"/>
</dbReference>
<dbReference type="AlphaFoldDB" id="A0A060A1U9"/>
<accession>A0A060A1U9</accession>
<dbReference type="InterPro" id="IPR025991">
    <property type="entry name" value="Chemoreceptor_zinc-bind_dom"/>
</dbReference>
<dbReference type="EMBL" id="CP005986">
    <property type="protein sequence ID" value="AIA56112.1"/>
    <property type="molecule type" value="Genomic_DNA"/>
</dbReference>